<protein>
    <submittedName>
        <fullName evidence="1">Uncharacterized protein</fullName>
    </submittedName>
</protein>
<proteinExistence type="predicted"/>
<dbReference type="EMBL" id="JAAOMP010000171">
    <property type="protein sequence ID" value="MBU2761689.1"/>
    <property type="molecule type" value="Genomic_DNA"/>
</dbReference>
<comment type="caution">
    <text evidence="1">The sequence shown here is derived from an EMBL/GenBank/DDBJ whole genome shotgun (WGS) entry which is preliminary data.</text>
</comment>
<dbReference type="Proteomes" id="UP000755654">
    <property type="component" value="Unassembled WGS sequence"/>
</dbReference>
<keyword evidence="2" id="KW-1185">Reference proteome</keyword>
<reference evidence="1 2" key="1">
    <citation type="journal article" date="2021" name="ISME J.">
        <title>Genomic evolution of the class Acidithiobacillia: deep-branching Proteobacteria living in extreme acidic conditions.</title>
        <authorList>
            <person name="Moya-Beltran A."/>
            <person name="Beard S."/>
            <person name="Rojas-Villalobos C."/>
            <person name="Issotta F."/>
            <person name="Gallardo Y."/>
            <person name="Ulloa R."/>
            <person name="Giaveno A."/>
            <person name="Degli Esposti M."/>
            <person name="Johnson D.B."/>
            <person name="Quatrini R."/>
        </authorList>
    </citation>
    <scope>NUCLEOTIDE SEQUENCE [LARGE SCALE GENOMIC DNA]</scope>
    <source>
        <strain evidence="1 2">RW2</strain>
    </source>
</reference>
<dbReference type="RefSeq" id="WP_215885170.1">
    <property type="nucleotide sequence ID" value="NZ_JAAOMP010000171.1"/>
</dbReference>
<evidence type="ECO:0000313" key="2">
    <source>
        <dbReference type="Proteomes" id="UP000755654"/>
    </source>
</evidence>
<evidence type="ECO:0000313" key="1">
    <source>
        <dbReference type="EMBL" id="MBU2761689.1"/>
    </source>
</evidence>
<organism evidence="1 2">
    <name type="scientific">Acidithiobacillus sulfurivorans</name>
    <dbReference type="NCBI Taxonomy" id="1958756"/>
    <lineage>
        <taxon>Bacteria</taxon>
        <taxon>Pseudomonadati</taxon>
        <taxon>Pseudomonadota</taxon>
        <taxon>Acidithiobacillia</taxon>
        <taxon>Acidithiobacillales</taxon>
        <taxon>Acidithiobacillaceae</taxon>
        <taxon>Acidithiobacillus</taxon>
    </lineage>
</organism>
<name>A0ABS6A4J1_9PROT</name>
<accession>A0ABS6A4J1</accession>
<sequence length="79" mass="9250">MRPEWQFIENWLITDGTLFPKEFVNDIRVQLQWMRIQGASTGSRLSVLADEILKTEFSNEARRMAAALILEAKWIRTNP</sequence>
<gene>
    <name evidence="1" type="ORF">HAP95_16280</name>
</gene>